<keyword evidence="4 9" id="KW-0671">Queuosine biosynthesis</keyword>
<feature type="binding site" evidence="9">
    <location>
        <position position="27"/>
    </location>
    <ligand>
        <name>substrate</name>
    </ligand>
</feature>
<dbReference type="AlphaFoldDB" id="A0A975GX00"/>
<evidence type="ECO:0000256" key="8">
    <source>
        <dbReference type="ARBA" id="ARBA00023239"/>
    </source>
</evidence>
<accession>A0A975GX00</accession>
<organism evidence="11 12">
    <name type="scientific">Brevundimonas goettingensis</name>
    <dbReference type="NCBI Taxonomy" id="2774190"/>
    <lineage>
        <taxon>Bacteria</taxon>
        <taxon>Pseudomonadati</taxon>
        <taxon>Pseudomonadota</taxon>
        <taxon>Alphaproteobacteria</taxon>
        <taxon>Caulobacterales</taxon>
        <taxon>Caulobacteraceae</taxon>
        <taxon>Brevundimonas</taxon>
    </lineage>
</organism>
<evidence type="ECO:0000256" key="3">
    <source>
        <dbReference type="ARBA" id="ARBA00022723"/>
    </source>
</evidence>
<dbReference type="PROSITE" id="PS51918">
    <property type="entry name" value="RADICAL_SAM"/>
    <property type="match status" value="1"/>
</dbReference>
<dbReference type="InterPro" id="IPR007197">
    <property type="entry name" value="rSAM"/>
</dbReference>
<evidence type="ECO:0000256" key="2">
    <source>
        <dbReference type="ARBA" id="ARBA00022691"/>
    </source>
</evidence>
<dbReference type="Gene3D" id="3.20.20.70">
    <property type="entry name" value="Aldolase class I"/>
    <property type="match status" value="1"/>
</dbReference>
<dbReference type="InterPro" id="IPR058240">
    <property type="entry name" value="rSAM_sf"/>
</dbReference>
<comment type="cofactor">
    <cofactor evidence="9">
        <name>S-adenosyl-L-methionine</name>
        <dbReference type="ChEBI" id="CHEBI:59789"/>
    </cofactor>
    <text evidence="9">Binds 1 S-adenosyl-L-methionine per subunit.</text>
</comment>
<feature type="binding site" evidence="9">
    <location>
        <begin position="174"/>
        <end position="177"/>
    </location>
    <ligand>
        <name>S-adenosyl-L-methionine</name>
        <dbReference type="ChEBI" id="CHEBI:59789"/>
    </ligand>
</feature>
<keyword evidence="7 9" id="KW-0411">Iron-sulfur</keyword>
<dbReference type="InterPro" id="IPR013785">
    <property type="entry name" value="Aldolase_TIM"/>
</dbReference>
<dbReference type="GO" id="GO:0000287">
    <property type="term" value="F:magnesium ion binding"/>
    <property type="evidence" value="ECO:0007669"/>
    <property type="project" value="UniProtKB-UniRule"/>
</dbReference>
<keyword evidence="1 9" id="KW-0004">4Fe-4S</keyword>
<keyword evidence="2 9" id="KW-0949">S-adenosyl-L-methionine</keyword>
<dbReference type="GO" id="GO:0016840">
    <property type="term" value="F:carbon-nitrogen lyase activity"/>
    <property type="evidence" value="ECO:0007669"/>
    <property type="project" value="UniProtKB-UniRule"/>
</dbReference>
<dbReference type="InterPro" id="IPR030977">
    <property type="entry name" value="QueE_Cx14CxxC"/>
</dbReference>
<feature type="binding site" evidence="9">
    <location>
        <begin position="134"/>
        <end position="136"/>
    </location>
    <ligand>
        <name>S-adenosyl-L-methionine</name>
        <dbReference type="ChEBI" id="CHEBI:59789"/>
    </ligand>
</feature>
<feature type="binding site" evidence="9">
    <location>
        <position position="49"/>
    </location>
    <ligand>
        <name>[4Fe-4S] cluster</name>
        <dbReference type="ChEBI" id="CHEBI:49883"/>
        <note>4Fe-4S-S-AdoMet</note>
    </ligand>
</feature>
<dbReference type="SFLD" id="SFLDS00029">
    <property type="entry name" value="Radical_SAM"/>
    <property type="match status" value="1"/>
</dbReference>
<feature type="binding site" evidence="9">
    <location>
        <position position="93"/>
    </location>
    <ligand>
        <name>S-adenosyl-L-methionine</name>
        <dbReference type="ChEBI" id="CHEBI:59789"/>
    </ligand>
</feature>
<name>A0A975GX00_9CAUL</name>
<proteinExistence type="inferred from homology"/>
<comment type="similarity">
    <text evidence="9">Belongs to the radical SAM superfamily. 7-carboxy-7-deazaguanine synthase family.</text>
</comment>
<keyword evidence="5 9" id="KW-0460">Magnesium</keyword>
<dbReference type="Pfam" id="PF04055">
    <property type="entry name" value="Radical_SAM"/>
    <property type="match status" value="1"/>
</dbReference>
<feature type="binding site" evidence="9">
    <location>
        <begin position="48"/>
        <end position="50"/>
    </location>
    <ligand>
        <name>S-adenosyl-L-methionine</name>
        <dbReference type="ChEBI" id="CHEBI:59789"/>
    </ligand>
</feature>
<dbReference type="Proteomes" id="UP000663918">
    <property type="component" value="Chromosome"/>
</dbReference>
<evidence type="ECO:0000256" key="7">
    <source>
        <dbReference type="ARBA" id="ARBA00023014"/>
    </source>
</evidence>
<comment type="caution">
    <text evidence="9">Lacks conserved residue(s) required for the propagation of feature annotation.</text>
</comment>
<feature type="domain" description="Radical SAM core" evidence="10">
    <location>
        <begin position="18"/>
        <end position="211"/>
    </location>
</feature>
<evidence type="ECO:0000313" key="11">
    <source>
        <dbReference type="EMBL" id="QTC93147.1"/>
    </source>
</evidence>
<feature type="binding site" evidence="9">
    <location>
        <position position="91"/>
    </location>
    <ligand>
        <name>substrate</name>
    </ligand>
</feature>
<gene>
    <name evidence="9 11" type="primary">queE</name>
    <name evidence="11" type="ORF">IFJ75_01670</name>
</gene>
<dbReference type="KEGG" id="bgoe:IFJ75_01670"/>
<reference evidence="11" key="1">
    <citation type="submission" date="2020-09" db="EMBL/GenBank/DDBJ databases">
        <title>Brevundimonas sp. LVF2 isolated from a puddle in Goettingen, Germany.</title>
        <authorList>
            <person name="Friedrich I."/>
            <person name="Klassen A."/>
            <person name="Hannes N."/>
            <person name="Schneider D."/>
            <person name="Hertel R."/>
            <person name="Daniel R."/>
        </authorList>
    </citation>
    <scope>NUCLEOTIDE SEQUENCE</scope>
    <source>
        <strain evidence="11">LVF2</strain>
    </source>
</reference>
<dbReference type="PANTHER" id="PTHR42836:SF1">
    <property type="entry name" value="7-CARBOXY-7-DEAZAGUANINE SYNTHASE"/>
    <property type="match status" value="1"/>
</dbReference>
<evidence type="ECO:0000256" key="6">
    <source>
        <dbReference type="ARBA" id="ARBA00023004"/>
    </source>
</evidence>
<evidence type="ECO:0000256" key="4">
    <source>
        <dbReference type="ARBA" id="ARBA00022785"/>
    </source>
</evidence>
<dbReference type="SFLD" id="SFLDF00376">
    <property type="entry name" value="7-carboxy-7-deazaguanine_synth"/>
    <property type="match status" value="1"/>
</dbReference>
<comment type="subunit">
    <text evidence="9">Homodimer.</text>
</comment>
<sequence length="211" mass="22776">MTYAVKEAFLTVQGEGGQAGRPAVFLRFAGCNLWNGLERDRATAVCSFCDTDFVGVDGDGGGKFVDAEALADHVASFWRGREGDPRLVVCTGGEPLLQLDAPLIAALKARGFDIAVETNGTVAAPEGIDWICVSPKADAAVVQTSGAELKLVYPQALAQPDRFEGLDFERFWLQPMDGPDQAANTEAAIEYCLTHPQWRLSVQTHKYIGVR</sequence>
<keyword evidence="3 9" id="KW-0479">Metal-binding</keyword>
<dbReference type="GO" id="GO:1904047">
    <property type="term" value="F:S-adenosyl-L-methionine binding"/>
    <property type="evidence" value="ECO:0007669"/>
    <property type="project" value="UniProtKB-UniRule"/>
</dbReference>
<feature type="binding site" evidence="9">
    <location>
        <position position="31"/>
    </location>
    <ligand>
        <name>[4Fe-4S] cluster</name>
        <dbReference type="ChEBI" id="CHEBI:49883"/>
        <note>4Fe-4S-S-AdoMet</note>
    </ligand>
</feature>
<evidence type="ECO:0000313" key="12">
    <source>
        <dbReference type="Proteomes" id="UP000663918"/>
    </source>
</evidence>
<comment type="pathway">
    <text evidence="9">Purine metabolism; 7-cyano-7-deazaguanine biosynthesis.</text>
</comment>
<dbReference type="EMBL" id="CP062222">
    <property type="protein sequence ID" value="QTC93147.1"/>
    <property type="molecule type" value="Genomic_DNA"/>
</dbReference>
<dbReference type="CDD" id="cd01335">
    <property type="entry name" value="Radical_SAM"/>
    <property type="match status" value="1"/>
</dbReference>
<comment type="catalytic activity">
    <reaction evidence="9">
        <text>6-carboxy-5,6,7,8-tetrahydropterin + H(+) = 7-carboxy-7-carbaguanine + NH4(+)</text>
        <dbReference type="Rhea" id="RHEA:27974"/>
        <dbReference type="ChEBI" id="CHEBI:15378"/>
        <dbReference type="ChEBI" id="CHEBI:28938"/>
        <dbReference type="ChEBI" id="CHEBI:61032"/>
        <dbReference type="ChEBI" id="CHEBI:61036"/>
        <dbReference type="EC" id="4.3.99.3"/>
    </reaction>
</comment>
<feature type="binding site" evidence="9">
    <location>
        <begin position="12"/>
        <end position="14"/>
    </location>
    <ligand>
        <name>substrate</name>
    </ligand>
</feature>
<dbReference type="HAMAP" id="MF_00917">
    <property type="entry name" value="QueE"/>
    <property type="match status" value="1"/>
</dbReference>
<dbReference type="SUPFAM" id="SSF102114">
    <property type="entry name" value="Radical SAM enzymes"/>
    <property type="match status" value="1"/>
</dbReference>
<keyword evidence="12" id="KW-1185">Reference proteome</keyword>
<dbReference type="InterPro" id="IPR024924">
    <property type="entry name" value="7-CO-7-deazaguanine_synth-like"/>
</dbReference>
<keyword evidence="8 9" id="KW-0456">Lyase</keyword>
<comment type="cofactor">
    <cofactor evidence="9">
        <name>Mg(2+)</name>
        <dbReference type="ChEBI" id="CHEBI:18420"/>
    </cofactor>
</comment>
<dbReference type="EC" id="4.3.99.3" evidence="9"/>
<dbReference type="GO" id="GO:0051539">
    <property type="term" value="F:4 iron, 4 sulfur cluster binding"/>
    <property type="evidence" value="ECO:0007669"/>
    <property type="project" value="UniProtKB-UniRule"/>
</dbReference>
<comment type="cofactor">
    <cofactor evidence="9">
        <name>[4Fe-4S] cluster</name>
        <dbReference type="ChEBI" id="CHEBI:49883"/>
    </cofactor>
    <text evidence="9">Binds 1 [4Fe-4S] cluster. The cluster is coordinated with 3 cysteines and an exchangeable S-adenosyl-L-methionine.</text>
</comment>
<protein>
    <recommendedName>
        <fullName evidence="9">7-carboxy-7-deazaguanine synthase</fullName>
        <shortName evidence="9">CDG synthase</shortName>
        <ecNumber evidence="9">4.3.99.3</ecNumber>
    </recommendedName>
    <alternativeName>
        <fullName evidence="9">Queuosine biosynthesis protein QueE</fullName>
    </alternativeName>
</protein>
<evidence type="ECO:0000256" key="9">
    <source>
        <dbReference type="HAMAP-Rule" id="MF_00917"/>
    </source>
</evidence>
<feature type="binding site" evidence="9">
    <location>
        <position position="46"/>
    </location>
    <ligand>
        <name>[4Fe-4S] cluster</name>
        <dbReference type="ChEBI" id="CHEBI:49883"/>
        <note>4Fe-4S-S-AdoMet</note>
    </ligand>
</feature>
<evidence type="ECO:0000256" key="5">
    <source>
        <dbReference type="ARBA" id="ARBA00022842"/>
    </source>
</evidence>
<dbReference type="NCBIfam" id="TIGR04508">
    <property type="entry name" value="queE_Cx14CxxC"/>
    <property type="match status" value="1"/>
</dbReference>
<comment type="function">
    <text evidence="9">Catalyzes the complex heterocyclic radical-mediated conversion of 6-carboxy-5,6,7,8-tetrahydropterin (CPH4) to 7-carboxy-7-deazaguanine (CDG), a step common to the biosynthetic pathways of all 7-deazapurine-containing compounds.</text>
</comment>
<dbReference type="PANTHER" id="PTHR42836">
    <property type="entry name" value="7-CARBOXY-7-DEAZAGUANINE SYNTHASE"/>
    <property type="match status" value="1"/>
</dbReference>
<dbReference type="RefSeq" id="WP_207932421.1">
    <property type="nucleotide sequence ID" value="NZ_CP062222.1"/>
</dbReference>
<evidence type="ECO:0000259" key="10">
    <source>
        <dbReference type="PROSITE" id="PS51918"/>
    </source>
</evidence>
<evidence type="ECO:0000256" key="1">
    <source>
        <dbReference type="ARBA" id="ARBA00022485"/>
    </source>
</evidence>
<feature type="binding site" evidence="9">
    <location>
        <position position="51"/>
    </location>
    <ligand>
        <name>Mg(2+)</name>
        <dbReference type="ChEBI" id="CHEBI:18420"/>
    </ligand>
</feature>
<dbReference type="GO" id="GO:0008616">
    <property type="term" value="P:tRNA queuosine(34) biosynthetic process"/>
    <property type="evidence" value="ECO:0007669"/>
    <property type="project" value="UniProtKB-UniRule"/>
</dbReference>
<dbReference type="PIRSF" id="PIRSF000370">
    <property type="entry name" value="QueE"/>
    <property type="match status" value="1"/>
</dbReference>
<keyword evidence="6 9" id="KW-0408">Iron</keyword>